<comment type="caution">
    <text evidence="3">The sequence shown here is derived from an EMBL/GenBank/DDBJ whole genome shotgun (WGS) entry which is preliminary data.</text>
</comment>
<keyword evidence="1" id="KW-0472">Membrane</keyword>
<keyword evidence="4" id="KW-1185">Reference proteome</keyword>
<evidence type="ECO:0000256" key="1">
    <source>
        <dbReference type="SAM" id="Phobius"/>
    </source>
</evidence>
<sequence>MEANRASFRIVLRWLPAVACMAIIFALSARTGGELDGWLPWARKLFPGLETFDPVHYVAYFALAVAFAIGFGFGRMNAWRCLLVLVLSVAYGATDEWHQSYVPGRSPDWGDLLHDGIGAAVAVAAIWLWRRARLLASSKNYSGS</sequence>
<name>A0A841TWX4_9BACL</name>
<accession>A0A841TWX4</accession>
<evidence type="ECO:0000313" key="4">
    <source>
        <dbReference type="Proteomes" id="UP000553776"/>
    </source>
</evidence>
<dbReference type="RefSeq" id="WP_185137037.1">
    <property type="nucleotide sequence ID" value="NZ_BORM01000042.1"/>
</dbReference>
<keyword evidence="1" id="KW-0812">Transmembrane</keyword>
<evidence type="ECO:0000313" key="3">
    <source>
        <dbReference type="EMBL" id="MBB6693057.1"/>
    </source>
</evidence>
<dbReference type="Proteomes" id="UP000553776">
    <property type="component" value="Unassembled WGS sequence"/>
</dbReference>
<dbReference type="EMBL" id="JACJVR010000064">
    <property type="protein sequence ID" value="MBB6693057.1"/>
    <property type="molecule type" value="Genomic_DNA"/>
</dbReference>
<dbReference type="InterPro" id="IPR006976">
    <property type="entry name" value="VanZ-like"/>
</dbReference>
<gene>
    <name evidence="3" type="primary">vanZ</name>
    <name evidence="3" type="ORF">H7B90_16760</name>
</gene>
<keyword evidence="1" id="KW-1133">Transmembrane helix</keyword>
<feature type="transmembrane region" description="Helical" evidence="1">
    <location>
        <begin position="55"/>
        <end position="74"/>
    </location>
</feature>
<protein>
    <submittedName>
        <fullName evidence="3">VanZ family protein</fullName>
    </submittedName>
</protein>
<dbReference type="Pfam" id="PF04892">
    <property type="entry name" value="VanZ"/>
    <property type="match status" value="1"/>
</dbReference>
<dbReference type="NCBIfam" id="NF037970">
    <property type="entry name" value="vanZ_1"/>
    <property type="match status" value="1"/>
</dbReference>
<feature type="domain" description="VanZ-like" evidence="2">
    <location>
        <begin position="19"/>
        <end position="129"/>
    </location>
</feature>
<evidence type="ECO:0000259" key="2">
    <source>
        <dbReference type="Pfam" id="PF04892"/>
    </source>
</evidence>
<organism evidence="3 4">
    <name type="scientific">Cohnella xylanilytica</name>
    <dbReference type="NCBI Taxonomy" id="557555"/>
    <lineage>
        <taxon>Bacteria</taxon>
        <taxon>Bacillati</taxon>
        <taxon>Bacillota</taxon>
        <taxon>Bacilli</taxon>
        <taxon>Bacillales</taxon>
        <taxon>Paenibacillaceae</taxon>
        <taxon>Cohnella</taxon>
    </lineage>
</organism>
<feature type="transmembrane region" description="Helical" evidence="1">
    <location>
        <begin position="112"/>
        <end position="129"/>
    </location>
</feature>
<proteinExistence type="predicted"/>
<feature type="transmembrane region" description="Helical" evidence="1">
    <location>
        <begin position="81"/>
        <end position="100"/>
    </location>
</feature>
<feature type="transmembrane region" description="Helical" evidence="1">
    <location>
        <begin position="12"/>
        <end position="29"/>
    </location>
</feature>
<reference evidence="3 4" key="1">
    <citation type="submission" date="2020-08" db="EMBL/GenBank/DDBJ databases">
        <title>Cohnella phylogeny.</title>
        <authorList>
            <person name="Dunlap C."/>
        </authorList>
    </citation>
    <scope>NUCLEOTIDE SEQUENCE [LARGE SCALE GENOMIC DNA]</scope>
    <source>
        <strain evidence="3 4">DSM 25239</strain>
    </source>
</reference>
<dbReference type="AlphaFoldDB" id="A0A841TWX4"/>